<feature type="domain" description="Glycosyl transferase family 1" evidence="2">
    <location>
        <begin position="63"/>
        <end position="228"/>
    </location>
</feature>
<name>A0ABN1UE63_9ACTN</name>
<dbReference type="InterPro" id="IPR001296">
    <property type="entry name" value="Glyco_trans_1"/>
</dbReference>
<dbReference type="Gene3D" id="3.40.50.2000">
    <property type="entry name" value="Glycogen Phosphorylase B"/>
    <property type="match status" value="1"/>
</dbReference>
<evidence type="ECO:0000313" key="4">
    <source>
        <dbReference type="Proteomes" id="UP001499979"/>
    </source>
</evidence>
<reference evidence="3 4" key="1">
    <citation type="journal article" date="2019" name="Int. J. Syst. Evol. Microbiol.">
        <title>The Global Catalogue of Microorganisms (GCM) 10K type strain sequencing project: providing services to taxonomists for standard genome sequencing and annotation.</title>
        <authorList>
            <consortium name="The Broad Institute Genomics Platform"/>
            <consortium name="The Broad Institute Genome Sequencing Center for Infectious Disease"/>
            <person name="Wu L."/>
            <person name="Ma J."/>
        </authorList>
    </citation>
    <scope>NUCLEOTIDE SEQUENCE [LARGE SCALE GENOMIC DNA]</scope>
    <source>
        <strain evidence="3 4">JCM 11813</strain>
    </source>
</reference>
<accession>A0ABN1UE63</accession>
<dbReference type="Pfam" id="PF00534">
    <property type="entry name" value="Glycos_transf_1"/>
    <property type="match status" value="1"/>
</dbReference>
<comment type="caution">
    <text evidence="3">The sequence shown here is derived from an EMBL/GenBank/DDBJ whole genome shotgun (WGS) entry which is preliminary data.</text>
</comment>
<protein>
    <recommendedName>
        <fullName evidence="2">Glycosyl transferase family 1 domain-containing protein</fullName>
    </recommendedName>
</protein>
<dbReference type="PANTHER" id="PTHR46401:SF2">
    <property type="entry name" value="GLYCOSYLTRANSFERASE WBBK-RELATED"/>
    <property type="match status" value="1"/>
</dbReference>
<dbReference type="EMBL" id="BAAAJE010000012">
    <property type="protein sequence ID" value="GAA1145600.1"/>
    <property type="molecule type" value="Genomic_DNA"/>
</dbReference>
<dbReference type="Proteomes" id="UP001499979">
    <property type="component" value="Unassembled WGS sequence"/>
</dbReference>
<sequence length="256" mass="28521">MDKHYLPSWARPLVAWFAKLLVFFAGRTSDAIIAATETIAESFPRTKVTIVHNYPRLRLTDSEIPGILDRPFEAVYVGGMSIARGAREMISMCSSSNFPTGWRLRVAGSTSPASLLDELSATPGWEKVDYIGQVSPSDARDMLQRGRVGLILFQRSRAHLDSLPTKMFEYLAAGIPIIASDFPRWRDIIERLDCGIVVDETDPDAVARAVATYNQDPILLQRHSANARAASAGVLNWNHEEPALLELYRSLVLPRR</sequence>
<keyword evidence="1" id="KW-0808">Transferase</keyword>
<keyword evidence="4" id="KW-1185">Reference proteome</keyword>
<evidence type="ECO:0000259" key="2">
    <source>
        <dbReference type="Pfam" id="PF00534"/>
    </source>
</evidence>
<gene>
    <name evidence="3" type="ORF">GCM10009606_25860</name>
</gene>
<evidence type="ECO:0000313" key="3">
    <source>
        <dbReference type="EMBL" id="GAA1145600.1"/>
    </source>
</evidence>
<proteinExistence type="predicted"/>
<organism evidence="3 4">
    <name type="scientific">Nocardioides aquiterrae</name>
    <dbReference type="NCBI Taxonomy" id="203799"/>
    <lineage>
        <taxon>Bacteria</taxon>
        <taxon>Bacillati</taxon>
        <taxon>Actinomycetota</taxon>
        <taxon>Actinomycetes</taxon>
        <taxon>Propionibacteriales</taxon>
        <taxon>Nocardioidaceae</taxon>
        <taxon>Nocardioides</taxon>
    </lineage>
</organism>
<dbReference type="PANTHER" id="PTHR46401">
    <property type="entry name" value="GLYCOSYLTRANSFERASE WBBK-RELATED"/>
    <property type="match status" value="1"/>
</dbReference>
<evidence type="ECO:0000256" key="1">
    <source>
        <dbReference type="ARBA" id="ARBA00022679"/>
    </source>
</evidence>
<dbReference type="SUPFAM" id="SSF53756">
    <property type="entry name" value="UDP-Glycosyltransferase/glycogen phosphorylase"/>
    <property type="match status" value="1"/>
</dbReference>